<evidence type="ECO:0000313" key="4">
    <source>
        <dbReference type="EMBL" id="KAB0793833.1"/>
    </source>
</evidence>
<sequence length="110" mass="12038">MQASIVFALAVGLSSAAHNCKYRYSSSTVPSVGHHSSDLLSRYVVNRPPVFNPFSYHAPAITGYNDDSLGYYHPRSYFYGSNGGIGPSFRILNTEEEDGSSPTEKKKKSV</sequence>
<reference evidence="4" key="3">
    <citation type="submission" date="2019-08" db="EMBL/GenBank/DDBJ databases">
        <authorList>
            <consortium name="Photinus pyralis genome working group"/>
            <person name="Fallon T.R."/>
            <person name="Sander Lower S.E."/>
            <person name="Weng J.-K."/>
        </authorList>
    </citation>
    <scope>NUCLEOTIDE SEQUENCE</scope>
    <source>
        <strain evidence="4">1611_PpyrPB1</strain>
        <tissue evidence="4">Whole body</tissue>
    </source>
</reference>
<dbReference type="EMBL" id="VVIM01000009">
    <property type="protein sequence ID" value="KAB0793833.1"/>
    <property type="molecule type" value="Genomic_DNA"/>
</dbReference>
<accession>A0A1Y1NMK7</accession>
<dbReference type="Proteomes" id="UP000327044">
    <property type="component" value="Unassembled WGS sequence"/>
</dbReference>
<evidence type="ECO:0000313" key="5">
    <source>
        <dbReference type="Proteomes" id="UP000327044"/>
    </source>
</evidence>
<evidence type="ECO:0000256" key="1">
    <source>
        <dbReference type="SAM" id="MobiDB-lite"/>
    </source>
</evidence>
<dbReference type="InParanoid" id="A0A1Y1NMK7"/>
<evidence type="ECO:0000313" key="3">
    <source>
        <dbReference type="EMBL" id="JAV98430.1"/>
    </source>
</evidence>
<organism evidence="3">
    <name type="scientific">Photinus pyralis</name>
    <name type="common">Common eastern firefly</name>
    <name type="synonym">Lampyris pyralis</name>
    <dbReference type="NCBI Taxonomy" id="7054"/>
    <lineage>
        <taxon>Eukaryota</taxon>
        <taxon>Metazoa</taxon>
        <taxon>Ecdysozoa</taxon>
        <taxon>Arthropoda</taxon>
        <taxon>Hexapoda</taxon>
        <taxon>Insecta</taxon>
        <taxon>Pterygota</taxon>
        <taxon>Neoptera</taxon>
        <taxon>Endopterygota</taxon>
        <taxon>Coleoptera</taxon>
        <taxon>Polyphaga</taxon>
        <taxon>Elateriformia</taxon>
        <taxon>Elateroidea</taxon>
        <taxon>Lampyridae</taxon>
        <taxon>Lampyrinae</taxon>
        <taxon>Photinus</taxon>
    </lineage>
</organism>
<name>A0A1Y1NMK7_PHOPY</name>
<reference evidence="3" key="1">
    <citation type="journal article" date="2016" name="Sci. Rep.">
        <title>Molecular characterization of firefly nuptial gifts: a multi-omics approach sheds light on postcopulatory sexual selection.</title>
        <authorList>
            <person name="Al-Wathiqui N."/>
            <person name="Fallon T.R."/>
            <person name="South A."/>
            <person name="Weng J.K."/>
            <person name="Lewis S.M."/>
        </authorList>
    </citation>
    <scope>NUCLEOTIDE SEQUENCE</scope>
</reference>
<reference evidence="4 5" key="2">
    <citation type="journal article" date="2018" name="Elife">
        <title>Firefly genomes illuminate parallel origins of bioluminescence in beetles.</title>
        <authorList>
            <person name="Fallon T.R."/>
            <person name="Lower S.E."/>
            <person name="Chang C.H."/>
            <person name="Bessho-Uehara M."/>
            <person name="Martin G.J."/>
            <person name="Bewick A.J."/>
            <person name="Behringer M."/>
            <person name="Debat H.J."/>
            <person name="Wong I."/>
            <person name="Day J.C."/>
            <person name="Suvorov A."/>
            <person name="Silva C.J."/>
            <person name="Stanger-Hall K.F."/>
            <person name="Hall D.W."/>
            <person name="Schmitz R.J."/>
            <person name="Nelson D.R."/>
            <person name="Lewis S.M."/>
            <person name="Shigenobu S."/>
            <person name="Bybee S.M."/>
            <person name="Larracuente A.M."/>
            <person name="Oba Y."/>
            <person name="Weng J.K."/>
        </authorList>
    </citation>
    <scope>NUCLEOTIDE SEQUENCE [LARGE SCALE GENOMIC DNA]</scope>
    <source>
        <strain evidence="4">1611_PpyrPB1</strain>
        <tissue evidence="4">Whole body</tissue>
    </source>
</reference>
<dbReference type="AlphaFoldDB" id="A0A1Y1NMK7"/>
<keyword evidence="5" id="KW-1185">Reference proteome</keyword>
<evidence type="ECO:0000256" key="2">
    <source>
        <dbReference type="SAM" id="SignalP"/>
    </source>
</evidence>
<dbReference type="EMBL" id="GEZM01000328">
    <property type="protein sequence ID" value="JAV98430.1"/>
    <property type="molecule type" value="Transcribed_RNA"/>
</dbReference>
<gene>
    <name evidence="4" type="ORF">PPYR_13453</name>
</gene>
<feature type="signal peptide" evidence="2">
    <location>
        <begin position="1"/>
        <end position="16"/>
    </location>
</feature>
<feature type="region of interest" description="Disordered" evidence="1">
    <location>
        <begin position="90"/>
        <end position="110"/>
    </location>
</feature>
<keyword evidence="2" id="KW-0732">Signal</keyword>
<proteinExistence type="predicted"/>
<feature type="chain" id="PRO_5036029936" evidence="2">
    <location>
        <begin position="17"/>
        <end position="110"/>
    </location>
</feature>
<protein>
    <submittedName>
        <fullName evidence="3">Uncharacterized protein</fullName>
    </submittedName>
</protein>